<organism evidence="3">
    <name type="scientific">Nakamurella sp. A5-74</name>
    <dbReference type="NCBI Taxonomy" id="3158264"/>
    <lineage>
        <taxon>Bacteria</taxon>
        <taxon>Bacillati</taxon>
        <taxon>Actinomycetota</taxon>
        <taxon>Actinomycetes</taxon>
        <taxon>Nakamurellales</taxon>
        <taxon>Nakamurellaceae</taxon>
        <taxon>Nakamurella</taxon>
    </lineage>
</organism>
<dbReference type="RefSeq" id="WP_353651013.1">
    <property type="nucleotide sequence ID" value="NZ_CP159218.1"/>
</dbReference>
<protein>
    <submittedName>
        <fullName evidence="3">Adenylyl-sulfate kinase</fullName>
        <ecNumber evidence="3">2.7.1.25</ecNumber>
    </submittedName>
</protein>
<sequence length="223" mass="24732">MLTPGATGYPGWFFPHPAAAGGWRAPSTALRSILVPIVPVIPGKPTKIWITGSSGAGKSTLAARLARALGLRHLELDGLYHQANWTPVDRDVMVRQVNHELAQDGWIIDGNYHSVLGTSVGEHCELRIALDLGTWRVLLRLTRRTFVRMASGRELWNGNTEQWRNLLSLDPQENILLWAWTNRGKYHAAAREAEAASGVAGPRCVRLTSAAQVERFVRYLRQA</sequence>
<evidence type="ECO:0000256" key="1">
    <source>
        <dbReference type="ARBA" id="ARBA00022679"/>
    </source>
</evidence>
<evidence type="ECO:0000259" key="2">
    <source>
        <dbReference type="Pfam" id="PF01583"/>
    </source>
</evidence>
<dbReference type="GO" id="GO:0004020">
    <property type="term" value="F:adenylylsulfate kinase activity"/>
    <property type="evidence" value="ECO:0007669"/>
    <property type="project" value="UniProtKB-EC"/>
</dbReference>
<dbReference type="PANTHER" id="PTHR37816">
    <property type="entry name" value="YALI0E33011P"/>
    <property type="match status" value="1"/>
</dbReference>
<keyword evidence="3" id="KW-0418">Kinase</keyword>
<dbReference type="AlphaFoldDB" id="A0AAU8DVY0"/>
<dbReference type="EMBL" id="CP159218">
    <property type="protein sequence ID" value="XCG65408.1"/>
    <property type="molecule type" value="Genomic_DNA"/>
</dbReference>
<name>A0AAU8DVY0_9ACTN</name>
<dbReference type="EC" id="2.7.1.25" evidence="3"/>
<dbReference type="Gene3D" id="3.40.50.300">
    <property type="entry name" value="P-loop containing nucleotide triphosphate hydrolases"/>
    <property type="match status" value="1"/>
</dbReference>
<dbReference type="PANTHER" id="PTHR37816:SF1">
    <property type="entry name" value="TOXIN"/>
    <property type="match status" value="1"/>
</dbReference>
<keyword evidence="1 3" id="KW-0808">Transferase</keyword>
<accession>A0AAU8DVY0</accession>
<feature type="domain" description="APS kinase" evidence="2">
    <location>
        <begin position="45"/>
        <end position="75"/>
    </location>
</feature>
<dbReference type="SUPFAM" id="SSF52540">
    <property type="entry name" value="P-loop containing nucleoside triphosphate hydrolases"/>
    <property type="match status" value="1"/>
</dbReference>
<proteinExistence type="predicted"/>
<reference evidence="3" key="1">
    <citation type="submission" date="2024-05" db="EMBL/GenBank/DDBJ databases">
        <authorList>
            <person name="Cai S.Y."/>
            <person name="Jin L.M."/>
            <person name="Li H.R."/>
        </authorList>
    </citation>
    <scope>NUCLEOTIDE SEQUENCE</scope>
    <source>
        <strain evidence="3">A5-74</strain>
    </source>
</reference>
<dbReference type="InterPro" id="IPR027417">
    <property type="entry name" value="P-loop_NTPase"/>
</dbReference>
<dbReference type="Pfam" id="PF01583">
    <property type="entry name" value="APS_kinase"/>
    <property type="match status" value="1"/>
</dbReference>
<dbReference type="InterPro" id="IPR059117">
    <property type="entry name" value="APS_kinase_dom"/>
</dbReference>
<gene>
    <name evidence="3" type="ORF">ABLG96_09075</name>
</gene>
<dbReference type="InterPro" id="IPR052922">
    <property type="entry name" value="Cytidylate_Kinase-2"/>
</dbReference>
<evidence type="ECO:0000313" key="3">
    <source>
        <dbReference type="EMBL" id="XCG65408.1"/>
    </source>
</evidence>